<accession>A0A5P8VX97</accession>
<keyword evidence="2" id="KW-1185">Reference proteome</keyword>
<dbReference type="Proteomes" id="UP000326678">
    <property type="component" value="Chromosome Gxm1"/>
</dbReference>
<name>A0A5P8VX97_9NOSO</name>
<dbReference type="Pfam" id="PF21826">
    <property type="entry name" value="DUF6887"/>
    <property type="match status" value="1"/>
</dbReference>
<dbReference type="AlphaFoldDB" id="A0A5P8VX97"/>
<gene>
    <name evidence="1" type="ORF">GXM_02472</name>
</gene>
<dbReference type="InterPro" id="IPR054053">
    <property type="entry name" value="DUF6887"/>
</dbReference>
<proteinExistence type="predicted"/>
<sequence length="45" mass="5403">MEHRNDNEAFHIYIDRRRAQSPKQMPMTIEEAEADLQRRFGQQAS</sequence>
<protein>
    <submittedName>
        <fullName evidence="1">Uncharacterized protein</fullName>
    </submittedName>
</protein>
<evidence type="ECO:0000313" key="2">
    <source>
        <dbReference type="Proteomes" id="UP000326678"/>
    </source>
</evidence>
<dbReference type="KEGG" id="nsh:GXM_02472"/>
<dbReference type="EMBL" id="CP045226">
    <property type="protein sequence ID" value="QFS44997.1"/>
    <property type="molecule type" value="Genomic_DNA"/>
</dbReference>
<organism evidence="1 2">
    <name type="scientific">Nostoc sphaeroides CCNUC1</name>
    <dbReference type="NCBI Taxonomy" id="2653204"/>
    <lineage>
        <taxon>Bacteria</taxon>
        <taxon>Bacillati</taxon>
        <taxon>Cyanobacteriota</taxon>
        <taxon>Cyanophyceae</taxon>
        <taxon>Nostocales</taxon>
        <taxon>Nostocaceae</taxon>
        <taxon>Nostoc</taxon>
    </lineage>
</organism>
<reference evidence="1 2" key="1">
    <citation type="submission" date="2019-10" db="EMBL/GenBank/DDBJ databases">
        <title>Genomic and transcriptomic insights into the perfect genentic adaptation of a filamentous nitrogen-fixing cyanobacterium to rice fields.</title>
        <authorList>
            <person name="Chen Z."/>
        </authorList>
    </citation>
    <scope>NUCLEOTIDE SEQUENCE [LARGE SCALE GENOMIC DNA]</scope>
    <source>
        <strain evidence="1">CCNUC1</strain>
    </source>
</reference>
<evidence type="ECO:0000313" key="1">
    <source>
        <dbReference type="EMBL" id="QFS44997.1"/>
    </source>
</evidence>